<reference evidence="2" key="1">
    <citation type="journal article" date="2020" name="New Phytol.">
        <title>Comparative genomics reveals dynamic genome evolution in host specialist ectomycorrhizal fungi.</title>
        <authorList>
            <person name="Lofgren L.A."/>
            <person name="Nguyen N.H."/>
            <person name="Vilgalys R."/>
            <person name="Ruytinx J."/>
            <person name="Liao H.L."/>
            <person name="Branco S."/>
            <person name="Kuo A."/>
            <person name="LaButti K."/>
            <person name="Lipzen A."/>
            <person name="Andreopoulos W."/>
            <person name="Pangilinan J."/>
            <person name="Riley R."/>
            <person name="Hundley H."/>
            <person name="Na H."/>
            <person name="Barry K."/>
            <person name="Grigoriev I.V."/>
            <person name="Stajich J.E."/>
            <person name="Kennedy P.G."/>
        </authorList>
    </citation>
    <scope>NUCLEOTIDE SEQUENCE</scope>
    <source>
        <strain evidence="2">DOB743</strain>
    </source>
</reference>
<comment type="caution">
    <text evidence="2">The sequence shown here is derived from an EMBL/GenBank/DDBJ whole genome shotgun (WGS) entry which is preliminary data.</text>
</comment>
<dbReference type="EMBL" id="JABBWD010000009">
    <property type="protein sequence ID" value="KAG1780224.1"/>
    <property type="molecule type" value="Genomic_DNA"/>
</dbReference>
<name>A0A9P7D5I5_9AGAM</name>
<dbReference type="Proteomes" id="UP000714275">
    <property type="component" value="Unassembled WGS sequence"/>
</dbReference>
<feature type="region of interest" description="Disordered" evidence="1">
    <location>
        <begin position="361"/>
        <end position="397"/>
    </location>
</feature>
<evidence type="ECO:0000313" key="3">
    <source>
        <dbReference type="Proteomes" id="UP000714275"/>
    </source>
</evidence>
<feature type="compositionally biased region" description="Polar residues" evidence="1">
    <location>
        <begin position="232"/>
        <end position="248"/>
    </location>
</feature>
<feature type="compositionally biased region" description="Polar residues" evidence="1">
    <location>
        <begin position="256"/>
        <end position="288"/>
    </location>
</feature>
<proteinExistence type="predicted"/>
<dbReference type="AlphaFoldDB" id="A0A9P7D5I5"/>
<protein>
    <submittedName>
        <fullName evidence="2">Uncharacterized protein</fullName>
    </submittedName>
</protein>
<feature type="compositionally biased region" description="Pro residues" evidence="1">
    <location>
        <begin position="321"/>
        <end position="333"/>
    </location>
</feature>
<gene>
    <name evidence="2" type="ORF">EV702DRAFT_964842</name>
</gene>
<dbReference type="OrthoDB" id="4092340at2759"/>
<accession>A0A9P7D5I5</accession>
<evidence type="ECO:0000256" key="1">
    <source>
        <dbReference type="SAM" id="MobiDB-lite"/>
    </source>
</evidence>
<evidence type="ECO:0000313" key="2">
    <source>
        <dbReference type="EMBL" id="KAG1780224.1"/>
    </source>
</evidence>
<keyword evidence="3" id="KW-1185">Reference proteome</keyword>
<sequence>MATMQSNNRASLLNGLRTGGVRSTSMSGPHTAALGGSFNVPRFVSNQHSVFAEEEDDDMDEVAELFSQNMYINNQSPHPLTAAVDGPNNRFVQQQMAAQSALNPNSVPFYPSYSQGMQPQNPSEVQLHAYQQMQMMQLEIARLQSEQAQRNARAQAIFIQHALRQQMQNRSASATIPPITAGPLETNFDIRPVGGSPPARRPSQAELLKAQLGVQTPPLEIQVPMTAALGGRTSTRVTSSVAFPSSPETPIRGSSPPGQTTVISGGTSLGNSLPSGNGHTIKDNTPSKSDVAVSWRRGSTTNSVLNGLRTISAVSPSVKITPPPGERVSPPPGNAASKVRPRPLSFTAPLSRTLPVVALDSGSEPEDAYSTSSSASLSNPTTPHSSSSLDSSPLSPREEAAKKLYEGLGMGRPILSAAAVPIAHKFIGPLRQPRGPPSGADELGPKNFATRVRRKAIGGLGVLMGARERREAIEAY</sequence>
<feature type="compositionally biased region" description="Low complexity" evidence="1">
    <location>
        <begin position="385"/>
        <end position="395"/>
    </location>
</feature>
<feature type="region of interest" description="Disordered" evidence="1">
    <location>
        <begin position="232"/>
        <end position="295"/>
    </location>
</feature>
<feature type="region of interest" description="Disordered" evidence="1">
    <location>
        <begin position="315"/>
        <end position="347"/>
    </location>
</feature>
<organism evidence="2 3">
    <name type="scientific">Suillus placidus</name>
    <dbReference type="NCBI Taxonomy" id="48579"/>
    <lineage>
        <taxon>Eukaryota</taxon>
        <taxon>Fungi</taxon>
        <taxon>Dikarya</taxon>
        <taxon>Basidiomycota</taxon>
        <taxon>Agaricomycotina</taxon>
        <taxon>Agaricomycetes</taxon>
        <taxon>Agaricomycetidae</taxon>
        <taxon>Boletales</taxon>
        <taxon>Suillineae</taxon>
        <taxon>Suillaceae</taxon>
        <taxon>Suillus</taxon>
    </lineage>
</organism>